<dbReference type="AlphaFoldDB" id="A0A841JYE7"/>
<evidence type="ECO:0000259" key="5">
    <source>
        <dbReference type="Pfam" id="PF25183"/>
    </source>
</evidence>
<evidence type="ECO:0000313" key="6">
    <source>
        <dbReference type="EMBL" id="MBB6144749.1"/>
    </source>
</evidence>
<organism evidence="6 7">
    <name type="scientific">Silvibacterium bohemicum</name>
    <dbReference type="NCBI Taxonomy" id="1577686"/>
    <lineage>
        <taxon>Bacteria</taxon>
        <taxon>Pseudomonadati</taxon>
        <taxon>Acidobacteriota</taxon>
        <taxon>Terriglobia</taxon>
        <taxon>Terriglobales</taxon>
        <taxon>Acidobacteriaceae</taxon>
        <taxon>Silvibacterium</taxon>
    </lineage>
</organism>
<reference evidence="6 7" key="1">
    <citation type="submission" date="2020-08" db="EMBL/GenBank/DDBJ databases">
        <title>Genomic Encyclopedia of Type Strains, Phase IV (KMG-IV): sequencing the most valuable type-strain genomes for metagenomic binning, comparative biology and taxonomic classification.</title>
        <authorList>
            <person name="Goeker M."/>
        </authorList>
    </citation>
    <scope>NUCLEOTIDE SEQUENCE [LARGE SCALE GENOMIC DNA]</scope>
    <source>
        <strain evidence="6 7">DSM 103733</strain>
    </source>
</reference>
<dbReference type="Pfam" id="PF25183">
    <property type="entry name" value="OMP_b-brl_4"/>
    <property type="match status" value="1"/>
</dbReference>
<dbReference type="Gene3D" id="2.60.40.1120">
    <property type="entry name" value="Carboxypeptidase-like, regulatory domain"/>
    <property type="match status" value="1"/>
</dbReference>
<dbReference type="Gene3D" id="2.40.170.20">
    <property type="entry name" value="TonB-dependent receptor, beta-barrel domain"/>
    <property type="match status" value="1"/>
</dbReference>
<feature type="chain" id="PRO_5032946618" description="TonB-dependent transporter Oar-like beta-barrel domain-containing protein" evidence="4">
    <location>
        <begin position="25"/>
        <end position="1024"/>
    </location>
</feature>
<dbReference type="Proteomes" id="UP000538666">
    <property type="component" value="Unassembled WGS sequence"/>
</dbReference>
<feature type="signal peptide" evidence="4">
    <location>
        <begin position="1"/>
        <end position="24"/>
    </location>
</feature>
<comment type="caution">
    <text evidence="6">The sequence shown here is derived from an EMBL/GenBank/DDBJ whole genome shotgun (WGS) entry which is preliminary data.</text>
</comment>
<dbReference type="InterPro" id="IPR036942">
    <property type="entry name" value="Beta-barrel_TonB_sf"/>
</dbReference>
<dbReference type="GO" id="GO:0009279">
    <property type="term" value="C:cell outer membrane"/>
    <property type="evidence" value="ECO:0007669"/>
    <property type="project" value="UniProtKB-SubCell"/>
</dbReference>
<evidence type="ECO:0000256" key="4">
    <source>
        <dbReference type="SAM" id="SignalP"/>
    </source>
</evidence>
<evidence type="ECO:0000313" key="7">
    <source>
        <dbReference type="Proteomes" id="UP000538666"/>
    </source>
</evidence>
<feature type="domain" description="TonB-dependent transporter Oar-like beta-barrel" evidence="5">
    <location>
        <begin position="246"/>
        <end position="1017"/>
    </location>
</feature>
<evidence type="ECO:0000256" key="3">
    <source>
        <dbReference type="ARBA" id="ARBA00023237"/>
    </source>
</evidence>
<keyword evidence="3" id="KW-0998">Cell outer membrane</keyword>
<protein>
    <recommendedName>
        <fullName evidence="5">TonB-dependent transporter Oar-like beta-barrel domain-containing protein</fullName>
    </recommendedName>
</protein>
<sequence length="1024" mass="110025">MNYRIRVIANFVLIFFIGALLGHAQSTATISGSIADPSGAIVPNAQVIVRALSTGVDRVVTSDSAGDYTVPSLQPGNYSVTVTVSGFADYKLTSVTLGVDQSVTANVKLGLASAGEVIRVQGAAPILDAQSITVGQVIDQKTVQEIPLNGRHFLDLTNLTPGTVIPPVTGSLTVASRGLGASSFDTAGQREDSVNFMINGINLDDAFLNQITFQPSINTTAEFKISNSTYSAEYGHASGSIVNVATRSGTNSFHGEAFDYLRNNYFDARNFFNRKPARQNSFIRNNFGGAFSGPIFKDRTFFFLSYEGLRQHQALLFNGDVLNPAQRAAFAASPAGAAYAQLINLVPVGNNATGNVFQGSQPGPVKTDQFSGDLFHTISAKDNLHAYYAWQQDSRTEPNLQGNTVPGFGDHRTAHRQVATLNEVHIFSSSLVNEARLGFNRIAISFVPNTPENPMNFGIDNGVTYNAALPQITVQDIGLNFGGPSAQPNGRFDTTGIFSDTLSWNYGKHTIKTGGEFRRFINDNLSQTAGTLTFSTTANFIDGIASAFAVTPTQFTSRVFENSLGAFVSDNYKVTRRFQAELGFRYEWNGTPTEGGGRFVNFDQFSGTLTPVSEAYNQNFNYEPRVGFIYDFRGNGQTVLRGGYGLMADEPVTDVITGLAGNPPDANPVSESGSLPVGTLYQNAQFAALAPNAVNPKLTNAYTESYNLNLQQQLGQDYVLELGYIGSEGKHLRIQRDINQFIYPEGAATRPFASIPTTATIRPGSNLGNIAYIDSDSLSDYNALWLTVRKAFSHGIQINSTYTWSKSMDINSLGSEGVYSLQNNFDPKGDYGLSDFDARNHFVFSGTWNLPFHGNRLVDGWLLANITQLQSGNPLNVTTNSTFNGTSGTIRPTVIGQYSTGRGAILSDGNVSFIHGAACSTPVAGCSFFAQPTGFGDLQRNALTGPGFADSDLSLQKTTKLAEGAALVTRVDAFDLLNHANFGNPTLTATGAATSTFGQISSTRTAVGDAGSSRQLQFAMRVQF</sequence>
<dbReference type="RefSeq" id="WP_221302446.1">
    <property type="nucleotide sequence ID" value="NZ_JACHEK010000005.1"/>
</dbReference>
<evidence type="ECO:0000256" key="1">
    <source>
        <dbReference type="ARBA" id="ARBA00004442"/>
    </source>
</evidence>
<accession>A0A841JYE7</accession>
<dbReference type="SUPFAM" id="SSF49452">
    <property type="entry name" value="Starch-binding domain-like"/>
    <property type="match status" value="1"/>
</dbReference>
<keyword evidence="7" id="KW-1185">Reference proteome</keyword>
<keyword evidence="2" id="KW-0472">Membrane</keyword>
<keyword evidence="4" id="KW-0732">Signal</keyword>
<name>A0A841JYE7_9BACT</name>
<comment type="subcellular location">
    <subcellularLocation>
        <location evidence="1">Cell outer membrane</location>
    </subcellularLocation>
</comment>
<dbReference type="InterPro" id="IPR013784">
    <property type="entry name" value="Carb-bd-like_fold"/>
</dbReference>
<evidence type="ECO:0000256" key="2">
    <source>
        <dbReference type="ARBA" id="ARBA00023136"/>
    </source>
</evidence>
<dbReference type="EMBL" id="JACHEK010000005">
    <property type="protein sequence ID" value="MBB6144749.1"/>
    <property type="molecule type" value="Genomic_DNA"/>
</dbReference>
<dbReference type="Pfam" id="PF13620">
    <property type="entry name" value="CarboxypepD_reg"/>
    <property type="match status" value="1"/>
</dbReference>
<gene>
    <name evidence="6" type="ORF">HNQ77_002705</name>
</gene>
<dbReference type="GO" id="GO:0030246">
    <property type="term" value="F:carbohydrate binding"/>
    <property type="evidence" value="ECO:0007669"/>
    <property type="project" value="InterPro"/>
</dbReference>
<proteinExistence type="predicted"/>
<dbReference type="InterPro" id="IPR057601">
    <property type="entry name" value="Oar-like_b-barrel"/>
</dbReference>
<dbReference type="SUPFAM" id="SSF56935">
    <property type="entry name" value="Porins"/>
    <property type="match status" value="1"/>
</dbReference>